<dbReference type="AlphaFoldDB" id="Q0W3K5"/>
<sequence length="165" mass="17729">MNCINASSIKGQGYIVVKLQVLASVIFLSVLVAAAPAQAASGDAGIHYTKIVVEPEGPDFHVTVYYNTGFMTRVFSLLFGTGSLKAAITAEVAGFGDIELQSLDTSNEVASFIAYNQSSCSDGWYMYDANAKLPVQVDQLEISGKALDRPIIINDATEVPDFFYQ</sequence>
<organism evidence="1 2">
    <name type="scientific">Methanocella arvoryzae (strain DSM 22066 / NBRC 105507 / MRE50)</name>
    <dbReference type="NCBI Taxonomy" id="351160"/>
    <lineage>
        <taxon>Archaea</taxon>
        <taxon>Methanobacteriati</taxon>
        <taxon>Methanobacteriota</taxon>
        <taxon>Stenosarchaea group</taxon>
        <taxon>Methanomicrobia</taxon>
        <taxon>Methanocellales</taxon>
        <taxon>Methanocellaceae</taxon>
        <taxon>Methanocella</taxon>
    </lineage>
</organism>
<dbReference type="STRING" id="351160.RCIX1857"/>
<name>Q0W3K5_METAR</name>
<reference evidence="1 2" key="1">
    <citation type="journal article" date="2006" name="Science">
        <title>Genome of rice cluster I archaea -- the key methane producers in the rice rhizosphere.</title>
        <authorList>
            <person name="Erkel C."/>
            <person name="Kube M."/>
            <person name="Reinhardt R."/>
            <person name="Liesack W."/>
        </authorList>
    </citation>
    <scope>NUCLEOTIDE SEQUENCE [LARGE SCALE GENOMIC DNA]</scope>
    <source>
        <strain evidence="2">DSM 22066 / NBRC 105507 / MRE50</strain>
    </source>
</reference>
<keyword evidence="2" id="KW-1185">Reference proteome</keyword>
<dbReference type="eggNOG" id="arCOG03480">
    <property type="taxonomic scope" value="Archaea"/>
</dbReference>
<dbReference type="Proteomes" id="UP000000663">
    <property type="component" value="Chromosome"/>
</dbReference>
<gene>
    <name evidence="1" type="ORF">RCIX1857</name>
</gene>
<dbReference type="EMBL" id="AM114193">
    <property type="protein sequence ID" value="CAJ37038.1"/>
    <property type="molecule type" value="Genomic_DNA"/>
</dbReference>
<evidence type="ECO:0000313" key="1">
    <source>
        <dbReference type="EMBL" id="CAJ37038.1"/>
    </source>
</evidence>
<protein>
    <submittedName>
        <fullName evidence="1">Uncharacterized protein</fullName>
    </submittedName>
</protein>
<accession>Q0W3K5</accession>
<dbReference type="KEGG" id="rci:RCIX1857"/>
<evidence type="ECO:0000313" key="2">
    <source>
        <dbReference type="Proteomes" id="UP000000663"/>
    </source>
</evidence>
<dbReference type="OrthoDB" id="148027at2157"/>
<dbReference type="RefSeq" id="WP_012035531.1">
    <property type="nucleotide sequence ID" value="NC_009464.1"/>
</dbReference>
<dbReference type="GeneID" id="5144593"/>
<proteinExistence type="predicted"/>